<dbReference type="NCBIfam" id="TIGR03238">
    <property type="entry name" value="dnd_assoc_3"/>
    <property type="match status" value="1"/>
</dbReference>
<accession>A0A2W1LNL5</accession>
<proteinExistence type="predicted"/>
<dbReference type="OrthoDB" id="257964at2"/>
<gene>
    <name evidence="1" type="primary">dptF</name>
    <name evidence="1" type="ORF">DNH61_24780</name>
</gene>
<evidence type="ECO:0000313" key="2">
    <source>
        <dbReference type="Proteomes" id="UP000249522"/>
    </source>
</evidence>
<dbReference type="InterPro" id="IPR017647">
    <property type="entry name" value="Dnd_assoc_3"/>
</dbReference>
<dbReference type="AlphaFoldDB" id="A0A2W1LNL5"/>
<protein>
    <submittedName>
        <fullName evidence="1">DNA phosphorothioation-dependent restriction protein DptF</fullName>
    </submittedName>
</protein>
<organism evidence="1 2">
    <name type="scientific">Paenibacillus sambharensis</name>
    <dbReference type="NCBI Taxonomy" id="1803190"/>
    <lineage>
        <taxon>Bacteria</taxon>
        <taxon>Bacillati</taxon>
        <taxon>Bacillota</taxon>
        <taxon>Bacilli</taxon>
        <taxon>Bacillales</taxon>
        <taxon>Paenibacillaceae</taxon>
        <taxon>Paenibacillus</taxon>
    </lineage>
</organism>
<reference evidence="1 2" key="1">
    <citation type="submission" date="2018-06" db="EMBL/GenBank/DDBJ databases">
        <title>Paenibacillus imtechensis sp. nov.</title>
        <authorList>
            <person name="Pinnaka A.K."/>
            <person name="Singh H."/>
            <person name="Kaur M."/>
        </authorList>
    </citation>
    <scope>NUCLEOTIDE SEQUENCE [LARGE SCALE GENOMIC DNA]</scope>
    <source>
        <strain evidence="1 2">SMB1</strain>
    </source>
</reference>
<sequence length="601" mass="70554">MNTTQSPHLIDILKKCRQSSKEAVENLESFSEFKKYMHVPRPVEAELEQRINEAFQSPRACLVLVCGGVGDGKSHILSYLKDKHPFLKDESAFYLHNDATESFAPKKTSIETLTTILQPFSDVGLEAGSTRNIVLAINLGALNNFIDSEEGSAFTRLKEYVKQKRILESVIDEETSPDDQIFKYVNFSDYHMYQLTESGPKSDYIKGIFQKVTQKTDDNPFYQAYLRDYADDRELAARNPIIQNYELLQHEDVQDKIIHLLIQIMIKEKLIISTRALLDFIYSMLVPSVMENMSHKRVSEFVLELDFQEYVGCLLPFQVFEKADASSLHQAIDRVNPTKIRTEQLDQYLIEFKSIKDGNLLFINHIDISRLPYFSNSILQHNPWSGSSLKDQGYKQRLIKLFVYLYYFIPKVEHNFFRDETFEKFMMYLFHWNKRDIGKLAKLYKEDVSDAIYRWNGETNGDLVYVQVGQPQTQYYSLQKLEIEPHITRNSPLEDKELFKFLTMMTIQFKAKNTIYVSDMEFPTIEIDFSLYRLLIKIKNGYRPNKKDKFQFIKFVEFIDKLSNAGSHVNEIIFESKQFGKSTRYRLQYDETFDQYSFMET</sequence>
<evidence type="ECO:0000313" key="1">
    <source>
        <dbReference type="EMBL" id="PZD93007.1"/>
    </source>
</evidence>
<comment type="caution">
    <text evidence="1">The sequence shown here is derived from an EMBL/GenBank/DDBJ whole genome shotgun (WGS) entry which is preliminary data.</text>
</comment>
<dbReference type="Proteomes" id="UP000249522">
    <property type="component" value="Unassembled WGS sequence"/>
</dbReference>
<dbReference type="EMBL" id="QKRB01000060">
    <property type="protein sequence ID" value="PZD93007.1"/>
    <property type="molecule type" value="Genomic_DNA"/>
</dbReference>
<dbReference type="RefSeq" id="WP_111149649.1">
    <property type="nucleotide sequence ID" value="NZ_QKRB01000060.1"/>
</dbReference>
<keyword evidence="2" id="KW-1185">Reference proteome</keyword>
<name>A0A2W1LNL5_9BACL</name>